<dbReference type="PANTHER" id="PTHR34301">
    <property type="entry name" value="DNA-BINDING PROTEIN-RELATED"/>
    <property type="match status" value="1"/>
</dbReference>
<comment type="caution">
    <text evidence="3">The sequence shown here is derived from an EMBL/GenBank/DDBJ whole genome shotgun (WGS) entry which is preliminary data.</text>
</comment>
<organism evidence="3 4">
    <name type="scientific">Scytonema hofmannii FACHB-248</name>
    <dbReference type="NCBI Taxonomy" id="1842502"/>
    <lineage>
        <taxon>Bacteria</taxon>
        <taxon>Bacillati</taxon>
        <taxon>Cyanobacteriota</taxon>
        <taxon>Cyanophyceae</taxon>
        <taxon>Nostocales</taxon>
        <taxon>Scytonemataceae</taxon>
        <taxon>Scytonema</taxon>
    </lineage>
</organism>
<sequence length="439" mass="49739">MNDSDIPVKILFLAAEPSNEPRLRLGQELRDIRERLQLSKERDRFILESRESVRVGDITQAIFDVDPQIVHFSGHGTSTGELHFESLTGKSQLVPADALAALFERFADKIDCVVLNACYSEIQGKAIAQYIRFVIGMNQDIGDKAAIAFSVGFYKALAANRSIEEAYQFGCVEIRLYNLPEHLKPVIYINPTAKPRFKPIIPNPFVPQNGRVEQLEQFFGRQREIQRVFEVLNSGSSVALIGKDGLGKSSLLWEICRVAENLLQQERQAVFFDLNDIGDEKDFYIALCDKVSIPECKGYKLTRSLRQRDKKVLLALDNVGKLTWKGFTRQVRDQLRGLAEGGDAPLRLILAANEPLEDLFNDSHNDGKTSPLAGICQEENILPWEDAIMRDFIASRLKNTSVSFTEEEIIQLVQESRGHPRKLMQLCYRTYRKYAEGGQ</sequence>
<proteinExistence type="predicted"/>
<feature type="domain" description="CHAT" evidence="1">
    <location>
        <begin position="28"/>
        <end position="166"/>
    </location>
</feature>
<accession>A0ABR8GT28</accession>
<evidence type="ECO:0000313" key="4">
    <source>
        <dbReference type="Proteomes" id="UP000660380"/>
    </source>
</evidence>
<dbReference type="InterPro" id="IPR027417">
    <property type="entry name" value="P-loop_NTPase"/>
</dbReference>
<dbReference type="InterPro" id="IPR024983">
    <property type="entry name" value="CHAT_dom"/>
</dbReference>
<evidence type="ECO:0000259" key="1">
    <source>
        <dbReference type="Pfam" id="PF12770"/>
    </source>
</evidence>
<dbReference type="RefSeq" id="WP_038296340.1">
    <property type="nucleotide sequence ID" value="NZ_JACJTA010000034.1"/>
</dbReference>
<gene>
    <name evidence="3" type="ORF">H6G81_16495</name>
</gene>
<dbReference type="InterPro" id="IPR049052">
    <property type="entry name" value="nSTAND1"/>
</dbReference>
<dbReference type="EMBL" id="JACJTA010000034">
    <property type="protein sequence ID" value="MBD2606081.1"/>
    <property type="molecule type" value="Genomic_DNA"/>
</dbReference>
<dbReference type="PANTHER" id="PTHR34301:SF8">
    <property type="entry name" value="ATPASE DOMAIN-CONTAINING PROTEIN"/>
    <property type="match status" value="1"/>
</dbReference>
<protein>
    <submittedName>
        <fullName evidence="3">CHAT domain-containing protein</fullName>
    </submittedName>
</protein>
<evidence type="ECO:0000313" key="3">
    <source>
        <dbReference type="EMBL" id="MBD2606081.1"/>
    </source>
</evidence>
<dbReference type="Pfam" id="PF12770">
    <property type="entry name" value="CHAT"/>
    <property type="match status" value="1"/>
</dbReference>
<dbReference type="Pfam" id="PF20703">
    <property type="entry name" value="nSTAND1"/>
    <property type="match status" value="1"/>
</dbReference>
<keyword evidence="4" id="KW-1185">Reference proteome</keyword>
<dbReference type="Gene3D" id="3.40.50.300">
    <property type="entry name" value="P-loop containing nucleotide triphosphate hydrolases"/>
    <property type="match status" value="1"/>
</dbReference>
<dbReference type="SUPFAM" id="SSF52540">
    <property type="entry name" value="P-loop containing nucleoside triphosphate hydrolases"/>
    <property type="match status" value="1"/>
</dbReference>
<reference evidence="3 4" key="1">
    <citation type="journal article" date="2020" name="ISME J.">
        <title>Comparative genomics reveals insights into cyanobacterial evolution and habitat adaptation.</title>
        <authorList>
            <person name="Chen M.Y."/>
            <person name="Teng W.K."/>
            <person name="Zhao L."/>
            <person name="Hu C.X."/>
            <person name="Zhou Y.K."/>
            <person name="Han B.P."/>
            <person name="Song L.R."/>
            <person name="Shu W.S."/>
        </authorList>
    </citation>
    <scope>NUCLEOTIDE SEQUENCE [LARGE SCALE GENOMIC DNA]</scope>
    <source>
        <strain evidence="3 4">FACHB-248</strain>
    </source>
</reference>
<dbReference type="Proteomes" id="UP000660380">
    <property type="component" value="Unassembled WGS sequence"/>
</dbReference>
<name>A0ABR8GT28_9CYAN</name>
<feature type="domain" description="Novel STAND NTPase 1" evidence="2">
    <location>
        <begin position="213"/>
        <end position="253"/>
    </location>
</feature>
<evidence type="ECO:0000259" key="2">
    <source>
        <dbReference type="Pfam" id="PF20703"/>
    </source>
</evidence>